<organism evidence="1 2">
    <name type="scientific">Luteibacter jiangsuensis</name>
    <dbReference type="NCBI Taxonomy" id="637577"/>
    <lineage>
        <taxon>Bacteria</taxon>
        <taxon>Pseudomonadati</taxon>
        <taxon>Pseudomonadota</taxon>
        <taxon>Gammaproteobacteria</taxon>
        <taxon>Lysobacterales</taxon>
        <taxon>Rhodanobacteraceae</taxon>
        <taxon>Luteibacter</taxon>
    </lineage>
</organism>
<sequence>MNTHSRSTASLADVKQLTYFQIYKTHPSEEHGTIKLFSNGNQQCPIKVGLVAADANENPITLTAEELKTALKLIFYDDGSALGDGYASSFDQNRFTWTESAIPASHPDAEPSRAPRDDLPAAIQVVTFYVSAASGSSGRALAARFEVTPELFFTTSPSVHDSEGQERDGEFDSSVEVLLAEPPFLSATDFGAASNGIVTGRKVGDSTTYFYWATEYYLNPKLNGIALPLDSVGSKASVGGNPPAGAFGFYTHGDFFAHVQWGVSYYSKPGDTVAESGGLPMPPLHSLVAVSAPHDASPNADYPYAMYETCVGHIVGPDKHRIVIGILKGNLARQFRNVSGGTVAEVSGTTMHILDAYGNDHTLSLSYNASKDEFTIG</sequence>
<reference evidence="1 2" key="1">
    <citation type="submission" date="2023-07" db="EMBL/GenBank/DDBJ databases">
        <title>Sorghum-associated microbial communities from plants grown in Nebraska, USA.</title>
        <authorList>
            <person name="Schachtman D."/>
        </authorList>
    </citation>
    <scope>NUCLEOTIDE SEQUENCE [LARGE SCALE GENOMIC DNA]</scope>
    <source>
        <strain evidence="1 2">CC60</strain>
    </source>
</reference>
<comment type="caution">
    <text evidence="1">The sequence shown here is derived from an EMBL/GenBank/DDBJ whole genome shotgun (WGS) entry which is preliminary data.</text>
</comment>
<accession>A0ABT9T2G8</accession>
<dbReference type="Proteomes" id="UP001237737">
    <property type="component" value="Unassembled WGS sequence"/>
</dbReference>
<dbReference type="RefSeq" id="WP_306851434.1">
    <property type="nucleotide sequence ID" value="NZ_JAUSSK010000005.1"/>
</dbReference>
<dbReference type="EMBL" id="JAUSSK010000005">
    <property type="protein sequence ID" value="MDQ0011170.1"/>
    <property type="molecule type" value="Genomic_DNA"/>
</dbReference>
<protein>
    <submittedName>
        <fullName evidence="1">Uncharacterized protein</fullName>
    </submittedName>
</protein>
<proteinExistence type="predicted"/>
<name>A0ABT9T2G8_9GAMM</name>
<keyword evidence="2" id="KW-1185">Reference proteome</keyword>
<evidence type="ECO:0000313" key="1">
    <source>
        <dbReference type="EMBL" id="MDQ0011170.1"/>
    </source>
</evidence>
<evidence type="ECO:0000313" key="2">
    <source>
        <dbReference type="Proteomes" id="UP001237737"/>
    </source>
</evidence>
<gene>
    <name evidence="1" type="ORF">J2T07_003380</name>
</gene>